<evidence type="ECO:0000256" key="5">
    <source>
        <dbReference type="SAM" id="Coils"/>
    </source>
</evidence>
<dbReference type="PROSITE" id="PS51192">
    <property type="entry name" value="HELICASE_ATP_BIND_1"/>
    <property type="match status" value="1"/>
</dbReference>
<dbReference type="CDD" id="cd18011">
    <property type="entry name" value="DEXDc_RapA"/>
    <property type="match status" value="1"/>
</dbReference>
<keyword evidence="2" id="KW-0378">Hydrolase</keyword>
<feature type="compositionally biased region" description="Acidic residues" evidence="6">
    <location>
        <begin position="430"/>
        <end position="446"/>
    </location>
</feature>
<evidence type="ECO:0000313" key="11">
    <source>
        <dbReference type="Proteomes" id="UP000557688"/>
    </source>
</evidence>
<evidence type="ECO:0000259" key="8">
    <source>
        <dbReference type="PROSITE" id="PS51194"/>
    </source>
</evidence>
<comment type="caution">
    <text evidence="10">The sequence shown here is derived from an EMBL/GenBank/DDBJ whole genome shotgun (WGS) entry which is preliminary data.</text>
</comment>
<keyword evidence="1" id="KW-0547">Nucleotide-binding</keyword>
<dbReference type="AlphaFoldDB" id="A0A850NN72"/>
<dbReference type="SMART" id="SM00487">
    <property type="entry name" value="DEXDc"/>
    <property type="match status" value="1"/>
</dbReference>
<feature type="region of interest" description="Disordered" evidence="6">
    <location>
        <begin position="408"/>
        <end position="446"/>
    </location>
</feature>
<sequence length="1183" mass="132104">MSEGTPIFDALKPGARVRGLVAGFVAEIVQVSHFGANAANVVYRADGRVGERLLYRGEDLSLQLVEGGRGYGFDADGALLRLASEAYRVRLAHLFDPYLAISASQIEALPHQITAVYAEMLPRQPLRFLLADDPGAGKTVMAGLLIKELLIRGDLERCLIVAPGSLVEQWQEEMAEKFSLGFDVLTRDQIEASITGNLFVERNRMILRLDMAARSDELKAKLEAAPEWDLVICDEAHRMAASYFGGEVKETQRHKLGKLLGARTRNLLLMSATPHNGKEADFQLFMGLLDADRFEGRFREGVHKADVSDMMRRLTKEELYRFDNTKLFPERRAYTASYALSEEEADLYQAVTTYVREEMNRADRSGDGGRRNSVGFALQILQRRLASSPAAIHRSLERRRKRLEERLAEERLMRDGGGSLGRAPALPSYDPDDLDEAPGEEQEQAEDQIVDSATAAQTLAELEAEIAILRDLEARALRLKLSGRDTKWRELESILDDPIMLEPATGLRRKILIFTEPKDTLEYLAQKIGSRIGDPAAVVTIHGGVAREARRAAIAAFNSDPTVRVMIANDAAGEGVNLQRGAHLMVNYDLPWNPNRLEQRFGRIHRIGQTEVCHLWNLCAANTREGEVYRRLLEKLEEARAALGGKVYDVLGELFEGQALRTLLVDAIRYGDRPDVKAELFRKVDGAVDVETIETLVAERKLTSEGLDPRAVTAIREEMERAQARRLQPHFIGAFFREAFTTLGGRISERETGRYEITRVPGVLKDRDRLIGRGDPVLDRYARVTFEKALIAGQPQAELLAPGHPLLEAVVDVILERFQPLLTQGSVLVDDADEGEAPRLLVYLEHAIGDGRFGRSGEPRVISQRLQFVHLTEDGRSVDGGSAPYLDYRPIAAEERSAVAEVITAPWLADGVEQRALGYAISTLVPEHLAEVKRRRLTEIDKVEREVRARLTREINYWDARAARLREEERAGKEQRINAQNAEATAQRMVDRLHKRQGELERERQISALAPVLKGAALVIPRGLLQARLAPNEPEPLNHFSEDPASRAEVERLAMEAVAAHERALGNVPRDVSAEKKGWDIESLDGATGHLRFIEVKGRHAEARDVIITKNEILASLNAPDAFHLALVLVDRGFAHQPVYVQRFFRRELGFAETAVVFSLNDLLSLTRRPLAGTDSRMETAVA</sequence>
<dbReference type="SUPFAM" id="SSF52540">
    <property type="entry name" value="P-loop containing nucleoside triphosphate hydrolases"/>
    <property type="match status" value="2"/>
</dbReference>
<feature type="domain" description="Helicase C-terminal" evidence="8">
    <location>
        <begin position="500"/>
        <end position="651"/>
    </location>
</feature>
<dbReference type="EMBL" id="JABXXQ010000037">
    <property type="protein sequence ID" value="NVN29450.1"/>
    <property type="molecule type" value="Genomic_DNA"/>
</dbReference>
<evidence type="ECO:0000313" key="12">
    <source>
        <dbReference type="Proteomes" id="UP000565205"/>
    </source>
</evidence>
<evidence type="ECO:0000256" key="1">
    <source>
        <dbReference type="ARBA" id="ARBA00022741"/>
    </source>
</evidence>
<evidence type="ECO:0000313" key="9">
    <source>
        <dbReference type="EMBL" id="MBB3175063.1"/>
    </source>
</evidence>
<dbReference type="InterPro" id="IPR038718">
    <property type="entry name" value="SNF2-like_sf"/>
</dbReference>
<evidence type="ECO:0000313" key="10">
    <source>
        <dbReference type="EMBL" id="NVN29450.1"/>
    </source>
</evidence>
<evidence type="ECO:0000259" key="7">
    <source>
        <dbReference type="PROSITE" id="PS51192"/>
    </source>
</evidence>
<dbReference type="PANTHER" id="PTHR45766">
    <property type="entry name" value="DNA ANNEALING HELICASE AND ENDONUCLEASE ZRANB3 FAMILY MEMBER"/>
    <property type="match status" value="1"/>
</dbReference>
<dbReference type="InterPro" id="IPR001650">
    <property type="entry name" value="Helicase_C-like"/>
</dbReference>
<dbReference type="EMBL" id="JACHXV010000017">
    <property type="protein sequence ID" value="MBB3175063.1"/>
    <property type="molecule type" value="Genomic_DNA"/>
</dbReference>
<keyword evidence="11" id="KW-1185">Reference proteome</keyword>
<dbReference type="InterPro" id="IPR014001">
    <property type="entry name" value="Helicase_ATP-bd"/>
</dbReference>
<dbReference type="Pfam" id="PF13020">
    <property type="entry name" value="NOV_C"/>
    <property type="match status" value="1"/>
</dbReference>
<reference evidence="10 12" key="1">
    <citation type="submission" date="2020-06" db="EMBL/GenBank/DDBJ databases">
        <title>Description of novel acetic acid bacteria.</title>
        <authorList>
            <person name="Sombolestani A."/>
        </authorList>
    </citation>
    <scope>NUCLEOTIDE SEQUENCE [LARGE SCALE GENOMIC DNA]</scope>
    <source>
        <strain evidence="10 12">LMG 26838</strain>
    </source>
</reference>
<dbReference type="GO" id="GO:0005524">
    <property type="term" value="F:ATP binding"/>
    <property type="evidence" value="ECO:0007669"/>
    <property type="project" value="UniProtKB-KW"/>
</dbReference>
<keyword evidence="4" id="KW-0067">ATP-binding</keyword>
<dbReference type="InterPro" id="IPR000330">
    <property type="entry name" value="SNF2_N"/>
</dbReference>
<keyword evidence="3 9" id="KW-0347">Helicase</keyword>
<evidence type="ECO:0000256" key="3">
    <source>
        <dbReference type="ARBA" id="ARBA00022806"/>
    </source>
</evidence>
<organism evidence="10 12">
    <name type="scientific">Endobacter medicaginis</name>
    <dbReference type="NCBI Taxonomy" id="1181271"/>
    <lineage>
        <taxon>Bacteria</taxon>
        <taxon>Pseudomonadati</taxon>
        <taxon>Pseudomonadota</taxon>
        <taxon>Alphaproteobacteria</taxon>
        <taxon>Acetobacterales</taxon>
        <taxon>Acetobacteraceae</taxon>
        <taxon>Endobacter</taxon>
    </lineage>
</organism>
<dbReference type="CDD" id="cd18793">
    <property type="entry name" value="SF2_C_SNF"/>
    <property type="match status" value="1"/>
</dbReference>
<reference evidence="9 11" key="2">
    <citation type="submission" date="2020-08" db="EMBL/GenBank/DDBJ databases">
        <title>Genomic Encyclopedia of Type Strains, Phase III (KMG-III): the genomes of soil and plant-associated and newly described type strains.</title>
        <authorList>
            <person name="Whitman W."/>
        </authorList>
    </citation>
    <scope>NUCLEOTIDE SEQUENCE [LARGE SCALE GENOMIC DNA]</scope>
    <source>
        <strain evidence="9 11">CECT 8088</strain>
    </source>
</reference>
<evidence type="ECO:0000256" key="4">
    <source>
        <dbReference type="ARBA" id="ARBA00022840"/>
    </source>
</evidence>
<dbReference type="Gene3D" id="3.40.50.10810">
    <property type="entry name" value="Tandem AAA-ATPase domain"/>
    <property type="match status" value="1"/>
</dbReference>
<dbReference type="InterPro" id="IPR057342">
    <property type="entry name" value="DEXDc_RapA"/>
</dbReference>
<dbReference type="InterPro" id="IPR049730">
    <property type="entry name" value="SNF2/RAD54-like_C"/>
</dbReference>
<feature type="coiled-coil region" evidence="5">
    <location>
        <begin position="452"/>
        <end position="479"/>
    </location>
</feature>
<accession>A0A850NN72</accession>
<gene>
    <name evidence="9" type="ORF">FHR90_002910</name>
    <name evidence="10" type="ORF">HUK83_03740</name>
</gene>
<proteinExistence type="predicted"/>
<dbReference type="InterPro" id="IPR024975">
    <property type="entry name" value="NOV_C"/>
</dbReference>
<dbReference type="PROSITE" id="PS51194">
    <property type="entry name" value="HELICASE_CTER"/>
    <property type="match status" value="1"/>
</dbReference>
<dbReference type="Proteomes" id="UP000565205">
    <property type="component" value="Unassembled WGS sequence"/>
</dbReference>
<evidence type="ECO:0000256" key="6">
    <source>
        <dbReference type="SAM" id="MobiDB-lite"/>
    </source>
</evidence>
<dbReference type="PANTHER" id="PTHR45766:SF6">
    <property type="entry name" value="SWI_SNF-RELATED MATRIX-ASSOCIATED ACTIN-DEPENDENT REGULATOR OF CHROMATIN SUBFAMILY A-LIKE PROTEIN 1"/>
    <property type="match status" value="1"/>
</dbReference>
<dbReference type="Pfam" id="PF00176">
    <property type="entry name" value="SNF2-rel_dom"/>
    <property type="match status" value="1"/>
</dbReference>
<dbReference type="InterPro" id="IPR027417">
    <property type="entry name" value="P-loop_NTPase"/>
</dbReference>
<dbReference type="Proteomes" id="UP000557688">
    <property type="component" value="Unassembled WGS sequence"/>
</dbReference>
<dbReference type="GO" id="GO:0004386">
    <property type="term" value="F:helicase activity"/>
    <property type="evidence" value="ECO:0007669"/>
    <property type="project" value="UniProtKB-KW"/>
</dbReference>
<dbReference type="SMART" id="SM00490">
    <property type="entry name" value="HELICc"/>
    <property type="match status" value="1"/>
</dbReference>
<evidence type="ECO:0000256" key="2">
    <source>
        <dbReference type="ARBA" id="ARBA00022801"/>
    </source>
</evidence>
<dbReference type="GO" id="GO:0016787">
    <property type="term" value="F:hydrolase activity"/>
    <property type="evidence" value="ECO:0007669"/>
    <property type="project" value="UniProtKB-KW"/>
</dbReference>
<dbReference type="Gene3D" id="3.40.50.300">
    <property type="entry name" value="P-loop containing nucleotide triphosphate hydrolases"/>
    <property type="match status" value="1"/>
</dbReference>
<name>A0A850NN72_9PROT</name>
<feature type="domain" description="Helicase ATP-binding" evidence="7">
    <location>
        <begin position="119"/>
        <end position="292"/>
    </location>
</feature>
<protein>
    <submittedName>
        <fullName evidence="10">DUF3883 domain-containing protein</fullName>
    </submittedName>
    <submittedName>
        <fullName evidence="9">Superfamily II DNA or RNA helicase</fullName>
    </submittedName>
</protein>
<keyword evidence="5" id="KW-0175">Coiled coil</keyword>
<dbReference type="RefSeq" id="WP_176622167.1">
    <property type="nucleotide sequence ID" value="NZ_JABXXQ010000037.1"/>
</dbReference>
<dbReference type="Pfam" id="PF00271">
    <property type="entry name" value="Helicase_C"/>
    <property type="match status" value="1"/>
</dbReference>
<feature type="coiled-coil region" evidence="5">
    <location>
        <begin position="948"/>
        <end position="985"/>
    </location>
</feature>